<dbReference type="Gramene" id="GBG90844">
    <property type="protein sequence ID" value="GBG90844"/>
    <property type="gene ID" value="CBR_g51350"/>
</dbReference>
<gene>
    <name evidence="2" type="ORF">CBR_g51350</name>
</gene>
<organism evidence="2 3">
    <name type="scientific">Chara braunii</name>
    <name type="common">Braun's stonewort</name>
    <dbReference type="NCBI Taxonomy" id="69332"/>
    <lineage>
        <taxon>Eukaryota</taxon>
        <taxon>Viridiplantae</taxon>
        <taxon>Streptophyta</taxon>
        <taxon>Charophyceae</taxon>
        <taxon>Charales</taxon>
        <taxon>Characeae</taxon>
        <taxon>Chara</taxon>
    </lineage>
</organism>
<feature type="compositionally biased region" description="Acidic residues" evidence="1">
    <location>
        <begin position="200"/>
        <end position="214"/>
    </location>
</feature>
<feature type="region of interest" description="Disordered" evidence="1">
    <location>
        <begin position="139"/>
        <end position="159"/>
    </location>
</feature>
<feature type="region of interest" description="Disordered" evidence="1">
    <location>
        <begin position="176"/>
        <end position="219"/>
    </location>
</feature>
<protein>
    <submittedName>
        <fullName evidence="2">Uncharacterized protein</fullName>
    </submittedName>
</protein>
<dbReference type="AlphaFoldDB" id="A0A388M8D3"/>
<feature type="compositionally biased region" description="Basic and acidic residues" evidence="1">
    <location>
        <begin position="184"/>
        <end position="199"/>
    </location>
</feature>
<proteinExistence type="predicted"/>
<sequence>MRFCQLLSRDEKEGIVFTTIRGEVFDYEGNMIDPNIEGGMRKEACRRMGRPLPATFRIASFEEARLAEVEEVMASLHINDSSAEPGGFREQLVERAQTITRRLARCRDSIIRLCVDMEEVWPGLPNVFLFGEWGDKRKDATGQAGTSAPREASQTGPMVSTMRPRLVLKRSAPTVAVQTRMRRRNEQLQKERESEKAVEEEPIPISENDEDNEDEKLRAEKEEWARRRALEREPEKGKAEVLLCSFGYDQLTRLLTQSQETGRGKTG</sequence>
<dbReference type="EMBL" id="BFEA01000846">
    <property type="protein sequence ID" value="GBG90844.1"/>
    <property type="molecule type" value="Genomic_DNA"/>
</dbReference>
<name>A0A388M8D3_CHABU</name>
<comment type="caution">
    <text evidence="2">The sequence shown here is derived from an EMBL/GenBank/DDBJ whole genome shotgun (WGS) entry which is preliminary data.</text>
</comment>
<dbReference type="Proteomes" id="UP000265515">
    <property type="component" value="Unassembled WGS sequence"/>
</dbReference>
<reference evidence="2 3" key="1">
    <citation type="journal article" date="2018" name="Cell">
        <title>The Chara Genome: Secondary Complexity and Implications for Plant Terrestrialization.</title>
        <authorList>
            <person name="Nishiyama T."/>
            <person name="Sakayama H."/>
            <person name="Vries J.D."/>
            <person name="Buschmann H."/>
            <person name="Saint-Marcoux D."/>
            <person name="Ullrich K.K."/>
            <person name="Haas F.B."/>
            <person name="Vanderstraeten L."/>
            <person name="Becker D."/>
            <person name="Lang D."/>
            <person name="Vosolsobe S."/>
            <person name="Rombauts S."/>
            <person name="Wilhelmsson P.K.I."/>
            <person name="Janitza P."/>
            <person name="Kern R."/>
            <person name="Heyl A."/>
            <person name="Rumpler F."/>
            <person name="Villalobos L.I.A.C."/>
            <person name="Clay J.M."/>
            <person name="Skokan R."/>
            <person name="Toyoda A."/>
            <person name="Suzuki Y."/>
            <person name="Kagoshima H."/>
            <person name="Schijlen E."/>
            <person name="Tajeshwar N."/>
            <person name="Catarino B."/>
            <person name="Hetherington A.J."/>
            <person name="Saltykova A."/>
            <person name="Bonnot C."/>
            <person name="Breuninger H."/>
            <person name="Symeonidi A."/>
            <person name="Radhakrishnan G.V."/>
            <person name="Van Nieuwerburgh F."/>
            <person name="Deforce D."/>
            <person name="Chang C."/>
            <person name="Karol K.G."/>
            <person name="Hedrich R."/>
            <person name="Ulvskov P."/>
            <person name="Glockner G."/>
            <person name="Delwiche C.F."/>
            <person name="Petrasek J."/>
            <person name="Van de Peer Y."/>
            <person name="Friml J."/>
            <person name="Beilby M."/>
            <person name="Dolan L."/>
            <person name="Kohara Y."/>
            <person name="Sugano S."/>
            <person name="Fujiyama A."/>
            <person name="Delaux P.-M."/>
            <person name="Quint M."/>
            <person name="TheiBen G."/>
            <person name="Hagemann M."/>
            <person name="Harholt J."/>
            <person name="Dunand C."/>
            <person name="Zachgo S."/>
            <person name="Langdale J."/>
            <person name="Maumus F."/>
            <person name="Straeten D.V.D."/>
            <person name="Gould S.B."/>
            <person name="Rensing S.A."/>
        </authorList>
    </citation>
    <scope>NUCLEOTIDE SEQUENCE [LARGE SCALE GENOMIC DNA]</scope>
    <source>
        <strain evidence="2 3">S276</strain>
    </source>
</reference>
<accession>A0A388M8D3</accession>
<evidence type="ECO:0000256" key="1">
    <source>
        <dbReference type="SAM" id="MobiDB-lite"/>
    </source>
</evidence>
<evidence type="ECO:0000313" key="2">
    <source>
        <dbReference type="EMBL" id="GBG90844.1"/>
    </source>
</evidence>
<keyword evidence="3" id="KW-1185">Reference proteome</keyword>
<evidence type="ECO:0000313" key="3">
    <source>
        <dbReference type="Proteomes" id="UP000265515"/>
    </source>
</evidence>